<dbReference type="InterPro" id="IPR002220">
    <property type="entry name" value="DapA-like"/>
</dbReference>
<dbReference type="PRINTS" id="PR00146">
    <property type="entry name" value="DHPICSNTHASE"/>
</dbReference>
<evidence type="ECO:0000256" key="6">
    <source>
        <dbReference type="PIRSR" id="PIRSR001365-2"/>
    </source>
</evidence>
<gene>
    <name evidence="7" type="ORF">H7F16_00905</name>
</gene>
<evidence type="ECO:0000313" key="7">
    <source>
        <dbReference type="EMBL" id="MBC2834045.1"/>
    </source>
</evidence>
<evidence type="ECO:0000256" key="3">
    <source>
        <dbReference type="ARBA" id="ARBA00023270"/>
    </source>
</evidence>
<evidence type="ECO:0000256" key="2">
    <source>
        <dbReference type="ARBA" id="ARBA00023239"/>
    </source>
</evidence>
<comment type="caution">
    <text evidence="7">The sequence shown here is derived from an EMBL/GenBank/DDBJ whole genome shotgun (WGS) entry which is preliminary data.</text>
</comment>
<evidence type="ECO:0000256" key="5">
    <source>
        <dbReference type="PIRSR" id="PIRSR001365-1"/>
    </source>
</evidence>
<name>A0A842I3C9_9RHOB</name>
<dbReference type="Gene3D" id="3.20.20.70">
    <property type="entry name" value="Aldolase class I"/>
    <property type="match status" value="1"/>
</dbReference>
<dbReference type="PIRSF" id="PIRSF001365">
    <property type="entry name" value="DHDPS"/>
    <property type="match status" value="1"/>
</dbReference>
<feature type="active site" description="Schiff-base intermediate with substrate" evidence="5">
    <location>
        <position position="166"/>
    </location>
</feature>
<evidence type="ECO:0000313" key="8">
    <source>
        <dbReference type="Proteomes" id="UP000555411"/>
    </source>
</evidence>
<dbReference type="CDD" id="cd00408">
    <property type="entry name" value="DHDPS-like"/>
    <property type="match status" value="1"/>
</dbReference>
<dbReference type="EMBL" id="JACLQD010000001">
    <property type="protein sequence ID" value="MBC2834045.1"/>
    <property type="molecule type" value="Genomic_DNA"/>
</dbReference>
<keyword evidence="2 4" id="KW-0456">Lyase</keyword>
<dbReference type="Pfam" id="PF00701">
    <property type="entry name" value="DHDPS"/>
    <property type="match status" value="1"/>
</dbReference>
<feature type="active site" description="Proton donor/acceptor" evidence="5">
    <location>
        <position position="138"/>
    </location>
</feature>
<dbReference type="AlphaFoldDB" id="A0A842I3C9"/>
<keyword evidence="3" id="KW-0704">Schiff base</keyword>
<dbReference type="InterPro" id="IPR020624">
    <property type="entry name" value="Schiff_base-form_aldolases_CS"/>
</dbReference>
<feature type="binding site" evidence="6">
    <location>
        <position position="50"/>
    </location>
    <ligand>
        <name>pyruvate</name>
        <dbReference type="ChEBI" id="CHEBI:15361"/>
    </ligand>
</feature>
<dbReference type="RefSeq" id="WP_185795675.1">
    <property type="nucleotide sequence ID" value="NZ_JACLQD010000001.1"/>
</dbReference>
<dbReference type="Proteomes" id="UP000555411">
    <property type="component" value="Unassembled WGS sequence"/>
</dbReference>
<sequence length="305" mass="33450">MGVRFRLEGIYTPVITPFFADGSIDFDSLAELVDRLAEAGVHGLISGGSTGENYAETIEERLQIARFVVDRAKGRMPVFVGTGAMRTPDSIALATGAREMKADGILLGTPPYSVPTERENALNALAIDRAADLPIILYNYPGRMSVEMGREFLDRVGRSKNVIGIKESSGDINRVHLLARDYPHIQMSCGMDDQALEFFAWGAQSWICGGSNFLPEEHIALWETCVVKGDFAKGRRIMSAMLPLMAVLEQGGKFIQCIKHGVEVTGLKAGPMRPPLKGLNKEEKRELEQVIRTLKTTVQAILKGN</sequence>
<reference evidence="7 8" key="1">
    <citation type="journal article" date="2017" name="Int. J. Syst. Evol. Microbiol.">
        <title>Gemmobacter straminiformis sp. nov., isolated from an artificial fountain.</title>
        <authorList>
            <person name="Kang J.Y."/>
            <person name="Kim M.J."/>
            <person name="Chun J."/>
            <person name="Son K.P."/>
            <person name="Jahng K.Y."/>
        </authorList>
    </citation>
    <scope>NUCLEOTIDE SEQUENCE [LARGE SCALE GENOMIC DNA]</scope>
    <source>
        <strain evidence="7 8">CAM-8</strain>
    </source>
</reference>
<accession>A0A842I3C9</accession>
<evidence type="ECO:0000256" key="1">
    <source>
        <dbReference type="ARBA" id="ARBA00007592"/>
    </source>
</evidence>
<dbReference type="PANTHER" id="PTHR12128">
    <property type="entry name" value="DIHYDRODIPICOLINATE SYNTHASE"/>
    <property type="match status" value="1"/>
</dbReference>
<dbReference type="SUPFAM" id="SSF51569">
    <property type="entry name" value="Aldolase"/>
    <property type="match status" value="1"/>
</dbReference>
<proteinExistence type="inferred from homology"/>
<evidence type="ECO:0000256" key="4">
    <source>
        <dbReference type="PIRNR" id="PIRNR001365"/>
    </source>
</evidence>
<comment type="similarity">
    <text evidence="1 4">Belongs to the DapA family.</text>
</comment>
<feature type="binding site" evidence="6">
    <location>
        <position position="207"/>
    </location>
    <ligand>
        <name>pyruvate</name>
        <dbReference type="ChEBI" id="CHEBI:15361"/>
    </ligand>
</feature>
<dbReference type="InterPro" id="IPR013785">
    <property type="entry name" value="Aldolase_TIM"/>
</dbReference>
<dbReference type="GO" id="GO:0008840">
    <property type="term" value="F:4-hydroxy-tetrahydrodipicolinate synthase activity"/>
    <property type="evidence" value="ECO:0007669"/>
    <property type="project" value="TreeGrafter"/>
</dbReference>
<dbReference type="PROSITE" id="PS00665">
    <property type="entry name" value="DHDPS_1"/>
    <property type="match status" value="1"/>
</dbReference>
<dbReference type="GO" id="GO:0005829">
    <property type="term" value="C:cytosol"/>
    <property type="evidence" value="ECO:0007669"/>
    <property type="project" value="TreeGrafter"/>
</dbReference>
<protein>
    <submittedName>
        <fullName evidence="7">Dihydrodipicolinate synthase family protein</fullName>
    </submittedName>
</protein>
<dbReference type="PANTHER" id="PTHR12128:SF66">
    <property type="entry name" value="4-HYDROXY-2-OXOGLUTARATE ALDOLASE, MITOCHONDRIAL"/>
    <property type="match status" value="1"/>
</dbReference>
<keyword evidence="8" id="KW-1185">Reference proteome</keyword>
<organism evidence="7 8">
    <name type="scientific">Paragemmobacter straminiformis</name>
    <dbReference type="NCBI Taxonomy" id="2045119"/>
    <lineage>
        <taxon>Bacteria</taxon>
        <taxon>Pseudomonadati</taxon>
        <taxon>Pseudomonadota</taxon>
        <taxon>Alphaproteobacteria</taxon>
        <taxon>Rhodobacterales</taxon>
        <taxon>Paracoccaceae</taxon>
        <taxon>Paragemmobacter</taxon>
    </lineage>
</organism>
<dbReference type="SMART" id="SM01130">
    <property type="entry name" value="DHDPS"/>
    <property type="match status" value="1"/>
</dbReference>